<gene>
    <name evidence="2" type="ORF">DERYTH_LOCUS22601</name>
</gene>
<organism evidence="2 3">
    <name type="scientific">Dentiscutata erythropus</name>
    <dbReference type="NCBI Taxonomy" id="1348616"/>
    <lineage>
        <taxon>Eukaryota</taxon>
        <taxon>Fungi</taxon>
        <taxon>Fungi incertae sedis</taxon>
        <taxon>Mucoromycota</taxon>
        <taxon>Glomeromycotina</taxon>
        <taxon>Glomeromycetes</taxon>
        <taxon>Diversisporales</taxon>
        <taxon>Gigasporaceae</taxon>
        <taxon>Dentiscutata</taxon>
    </lineage>
</organism>
<evidence type="ECO:0000313" key="3">
    <source>
        <dbReference type="Proteomes" id="UP000789405"/>
    </source>
</evidence>
<evidence type="ECO:0000256" key="1">
    <source>
        <dbReference type="SAM" id="MobiDB-lite"/>
    </source>
</evidence>
<dbReference type="EMBL" id="CAJVPY010031799">
    <property type="protein sequence ID" value="CAG8797020.1"/>
    <property type="molecule type" value="Genomic_DNA"/>
</dbReference>
<dbReference type="AlphaFoldDB" id="A0A9N9PA17"/>
<evidence type="ECO:0000313" key="2">
    <source>
        <dbReference type="EMBL" id="CAG8797020.1"/>
    </source>
</evidence>
<sequence length="40" mass="4857">RVNKSHKHNEIQLKIQQMFRQLHQKSDDTESDTKGRTTRH</sequence>
<feature type="compositionally biased region" description="Basic and acidic residues" evidence="1">
    <location>
        <begin position="24"/>
        <end position="40"/>
    </location>
</feature>
<feature type="non-terminal residue" evidence="2">
    <location>
        <position position="1"/>
    </location>
</feature>
<name>A0A9N9PA17_9GLOM</name>
<accession>A0A9N9PA17</accession>
<protein>
    <submittedName>
        <fullName evidence="2">2975_t:CDS:1</fullName>
    </submittedName>
</protein>
<proteinExistence type="predicted"/>
<reference evidence="2" key="1">
    <citation type="submission" date="2021-06" db="EMBL/GenBank/DDBJ databases">
        <authorList>
            <person name="Kallberg Y."/>
            <person name="Tangrot J."/>
            <person name="Rosling A."/>
        </authorList>
    </citation>
    <scope>NUCLEOTIDE SEQUENCE</scope>
    <source>
        <strain evidence="2">MA453B</strain>
    </source>
</reference>
<dbReference type="Proteomes" id="UP000789405">
    <property type="component" value="Unassembled WGS sequence"/>
</dbReference>
<comment type="caution">
    <text evidence="2">The sequence shown here is derived from an EMBL/GenBank/DDBJ whole genome shotgun (WGS) entry which is preliminary data.</text>
</comment>
<keyword evidence="3" id="KW-1185">Reference proteome</keyword>
<feature type="region of interest" description="Disordered" evidence="1">
    <location>
        <begin position="19"/>
        <end position="40"/>
    </location>
</feature>